<keyword evidence="3" id="KW-0489">Methyltransferase</keyword>
<dbReference type="GO" id="GO:0032259">
    <property type="term" value="P:methylation"/>
    <property type="evidence" value="ECO:0007669"/>
    <property type="project" value="UniProtKB-KW"/>
</dbReference>
<dbReference type="SUPFAM" id="SSF53335">
    <property type="entry name" value="S-adenosyl-L-methionine-dependent methyltransferases"/>
    <property type="match status" value="1"/>
</dbReference>
<dbReference type="PANTHER" id="PTHR43591">
    <property type="entry name" value="METHYLTRANSFERASE"/>
    <property type="match status" value="1"/>
</dbReference>
<gene>
    <name evidence="3" type="ORF">BE221DRAFT_7851</name>
</gene>
<feature type="compositionally biased region" description="Basic and acidic residues" evidence="1">
    <location>
        <begin position="19"/>
        <end position="33"/>
    </location>
</feature>
<feature type="compositionally biased region" description="Low complexity" evidence="1">
    <location>
        <begin position="34"/>
        <end position="45"/>
    </location>
</feature>
<feature type="region of interest" description="Disordered" evidence="1">
    <location>
        <begin position="1"/>
        <end position="53"/>
    </location>
</feature>
<dbReference type="Gene3D" id="3.40.50.150">
    <property type="entry name" value="Vaccinia Virus protein VP39"/>
    <property type="match status" value="1"/>
</dbReference>
<proteinExistence type="predicted"/>
<sequence length="389" mass="42925">MSRAVSRASARSTTPRAWRSSDARAHRRGDGSKRTTSSSSSSTRARFVRASRDDDDVPVRASVDVVDGVLPSDEVEPPIERRAATSFPLACPVTLKALRADGTEPSSGLRYEEVDGMWDLTVGAATNAREGSRKQASSLVDLAREVLPRELRGLLPTSAYFGTATFETPQVAFAYERGWRDSFARAGFPGPDEETRLAMDALGEFARDGIIVDASCGSGLFSRRFLKTKAYKGVVALDYSDAMLRQAKQYMEDEKLLGNADVCFVRADIARLPFPESSLDGVHAGAAIHCWPDSTTAVAEIARVLKPGATFCGTTFMNPQVPFFDEDQQEVFDGVVRQFSGTENAARGFRWWSKKELRDLFTECGLVDFKCETRQQFIFYSAKKRVETE</sequence>
<dbReference type="GO" id="GO:0008757">
    <property type="term" value="F:S-adenosylmethionine-dependent methyltransferase activity"/>
    <property type="evidence" value="ECO:0007669"/>
    <property type="project" value="InterPro"/>
</dbReference>
<dbReference type="Pfam" id="PF08241">
    <property type="entry name" value="Methyltransf_11"/>
    <property type="match status" value="1"/>
</dbReference>
<dbReference type="EMBL" id="KZ155778">
    <property type="protein sequence ID" value="OUS47503.1"/>
    <property type="molecule type" value="Genomic_DNA"/>
</dbReference>
<feature type="domain" description="Methyltransferase type 11" evidence="2">
    <location>
        <begin position="212"/>
        <end position="311"/>
    </location>
</feature>
<dbReference type="PANTHER" id="PTHR43591:SF99">
    <property type="entry name" value="OS06G0646000 PROTEIN"/>
    <property type="match status" value="1"/>
</dbReference>
<dbReference type="InterPro" id="IPR013216">
    <property type="entry name" value="Methyltransf_11"/>
</dbReference>
<dbReference type="CDD" id="cd02440">
    <property type="entry name" value="AdoMet_MTases"/>
    <property type="match status" value="1"/>
</dbReference>
<protein>
    <submittedName>
        <fullName evidence="3">S-adenosyl-L-methionine-dependent methyltransferase</fullName>
    </submittedName>
</protein>
<dbReference type="AlphaFoldDB" id="A0A1Y5IHD3"/>
<evidence type="ECO:0000259" key="2">
    <source>
        <dbReference type="Pfam" id="PF08241"/>
    </source>
</evidence>
<organism evidence="3">
    <name type="scientific">Ostreococcus tauri</name>
    <name type="common">Marine green alga</name>
    <dbReference type="NCBI Taxonomy" id="70448"/>
    <lineage>
        <taxon>Eukaryota</taxon>
        <taxon>Viridiplantae</taxon>
        <taxon>Chlorophyta</taxon>
        <taxon>Mamiellophyceae</taxon>
        <taxon>Mamiellales</taxon>
        <taxon>Bathycoccaceae</taxon>
        <taxon>Ostreococcus</taxon>
    </lineage>
</organism>
<dbReference type="InterPro" id="IPR029063">
    <property type="entry name" value="SAM-dependent_MTases_sf"/>
</dbReference>
<dbReference type="eggNOG" id="ENOG502QPQG">
    <property type="taxonomic scope" value="Eukaryota"/>
</dbReference>
<accession>A0A1Y5IHD3</accession>
<evidence type="ECO:0000313" key="3">
    <source>
        <dbReference type="EMBL" id="OUS47503.1"/>
    </source>
</evidence>
<dbReference type="Proteomes" id="UP000195557">
    <property type="component" value="Unassembled WGS sequence"/>
</dbReference>
<name>A0A1Y5IHD3_OSTTA</name>
<reference evidence="3" key="1">
    <citation type="submission" date="2017-04" db="EMBL/GenBank/DDBJ databases">
        <title>Population genomics of picophytoplankton unveils novel chromosome hypervariability.</title>
        <authorList>
            <consortium name="DOE Joint Genome Institute"/>
            <person name="Blanc-Mathieu R."/>
            <person name="Krasovec M."/>
            <person name="Hebrard M."/>
            <person name="Yau S."/>
            <person name="Desgranges E."/>
            <person name="Martin J."/>
            <person name="Schackwitz W."/>
            <person name="Kuo A."/>
            <person name="Salin G."/>
            <person name="Donnadieu C."/>
            <person name="Desdevises Y."/>
            <person name="Sanchez-Ferandin S."/>
            <person name="Moreau H."/>
            <person name="Rivals E."/>
            <person name="Grigoriev I.V."/>
            <person name="Grimsley N."/>
            <person name="Eyre-Walker A."/>
            <person name="Piganeau G."/>
        </authorList>
    </citation>
    <scope>NUCLEOTIDE SEQUENCE [LARGE SCALE GENOMIC DNA]</scope>
    <source>
        <strain evidence="3">RCC 1115</strain>
    </source>
</reference>
<evidence type="ECO:0000256" key="1">
    <source>
        <dbReference type="SAM" id="MobiDB-lite"/>
    </source>
</evidence>
<feature type="compositionally biased region" description="Low complexity" evidence="1">
    <location>
        <begin position="1"/>
        <end position="18"/>
    </location>
</feature>
<keyword evidence="3" id="KW-0808">Transferase</keyword>